<dbReference type="InterPro" id="IPR020103">
    <property type="entry name" value="PsdUridine_synth_cat_dom_sf"/>
</dbReference>
<dbReference type="InterPro" id="IPR001406">
    <property type="entry name" value="PsdUridine_synth_TruA"/>
</dbReference>
<comment type="caution">
    <text evidence="7">The sequence shown here is derived from an EMBL/GenBank/DDBJ whole genome shotgun (WGS) entry which is preliminary data.</text>
</comment>
<evidence type="ECO:0000256" key="1">
    <source>
        <dbReference type="ARBA" id="ARBA00009375"/>
    </source>
</evidence>
<evidence type="ECO:0000256" key="5">
    <source>
        <dbReference type="SAM" id="MobiDB-lite"/>
    </source>
</evidence>
<dbReference type="Pfam" id="PF01416">
    <property type="entry name" value="PseudoU_synth_1"/>
    <property type="match status" value="1"/>
</dbReference>
<dbReference type="GO" id="GO:0160147">
    <property type="term" value="F:tRNA pseudouridine(38-40) synthase activity"/>
    <property type="evidence" value="ECO:0007669"/>
    <property type="project" value="UniProtKB-EC"/>
</dbReference>
<comment type="catalytic activity">
    <reaction evidence="4">
        <text>uridine(38/39/40) in tRNA = pseudouridine(38/39/40) in tRNA</text>
        <dbReference type="Rhea" id="RHEA:22376"/>
        <dbReference type="Rhea" id="RHEA-COMP:10085"/>
        <dbReference type="Rhea" id="RHEA-COMP:10087"/>
        <dbReference type="ChEBI" id="CHEBI:65314"/>
        <dbReference type="ChEBI" id="CHEBI:65315"/>
        <dbReference type="EC" id="5.4.99.12"/>
    </reaction>
</comment>
<dbReference type="AlphaFoldDB" id="A0A4U5MT17"/>
<gene>
    <name evidence="7" type="ORF">L596_020267</name>
</gene>
<keyword evidence="2 4" id="KW-0819">tRNA processing</keyword>
<dbReference type="EC" id="5.4.99.12" evidence="4"/>
<dbReference type="EMBL" id="AZBU02000006">
    <property type="protein sequence ID" value="TKR72881.1"/>
    <property type="molecule type" value="Genomic_DNA"/>
</dbReference>
<protein>
    <recommendedName>
        <fullName evidence="4">tRNA pseudouridine synthase</fullName>
        <ecNumber evidence="4">5.4.99.12</ecNumber>
    </recommendedName>
</protein>
<evidence type="ECO:0000256" key="3">
    <source>
        <dbReference type="ARBA" id="ARBA00023235"/>
    </source>
</evidence>
<keyword evidence="8" id="KW-1185">Reference proteome</keyword>
<accession>A0A4U5MT17</accession>
<evidence type="ECO:0000256" key="2">
    <source>
        <dbReference type="ARBA" id="ARBA00022694"/>
    </source>
</evidence>
<evidence type="ECO:0000256" key="4">
    <source>
        <dbReference type="RuleBase" id="RU003792"/>
    </source>
</evidence>
<proteinExistence type="inferred from homology"/>
<dbReference type="GO" id="GO:1990481">
    <property type="term" value="P:mRNA pseudouridine synthesis"/>
    <property type="evidence" value="ECO:0007669"/>
    <property type="project" value="TreeGrafter"/>
</dbReference>
<organism evidence="7 8">
    <name type="scientific">Steinernema carpocapsae</name>
    <name type="common">Entomopathogenic nematode</name>
    <dbReference type="NCBI Taxonomy" id="34508"/>
    <lineage>
        <taxon>Eukaryota</taxon>
        <taxon>Metazoa</taxon>
        <taxon>Ecdysozoa</taxon>
        <taxon>Nematoda</taxon>
        <taxon>Chromadorea</taxon>
        <taxon>Rhabditida</taxon>
        <taxon>Tylenchina</taxon>
        <taxon>Panagrolaimomorpha</taxon>
        <taxon>Strongyloidoidea</taxon>
        <taxon>Steinernematidae</taxon>
        <taxon>Steinernema</taxon>
    </lineage>
</organism>
<dbReference type="InterPro" id="IPR020097">
    <property type="entry name" value="PsdUridine_synth_TruA_a/b_dom"/>
</dbReference>
<dbReference type="InterPro" id="IPR020095">
    <property type="entry name" value="PsdUridine_synth_TruA_C"/>
</dbReference>
<evidence type="ECO:0000313" key="7">
    <source>
        <dbReference type="EMBL" id="TKR72881.1"/>
    </source>
</evidence>
<dbReference type="GO" id="GO:0031119">
    <property type="term" value="P:tRNA pseudouridine synthesis"/>
    <property type="evidence" value="ECO:0007669"/>
    <property type="project" value="TreeGrafter"/>
</dbReference>
<keyword evidence="3 4" id="KW-0413">Isomerase</keyword>
<dbReference type="OrthoDB" id="25767at2759"/>
<dbReference type="GO" id="GO:0005737">
    <property type="term" value="C:cytoplasm"/>
    <property type="evidence" value="ECO:0007669"/>
    <property type="project" value="TreeGrafter"/>
</dbReference>
<dbReference type="FunFam" id="3.30.70.580:FF:000007">
    <property type="entry name" value="tRNA pseudouridine synthase"/>
    <property type="match status" value="1"/>
</dbReference>
<dbReference type="STRING" id="34508.A0A4U5MT17"/>
<dbReference type="GO" id="GO:0003723">
    <property type="term" value="F:RNA binding"/>
    <property type="evidence" value="ECO:0007669"/>
    <property type="project" value="InterPro"/>
</dbReference>
<dbReference type="Proteomes" id="UP000298663">
    <property type="component" value="Unassembled WGS sequence"/>
</dbReference>
<name>A0A4U5MT17_STECR</name>
<reference evidence="7 8" key="2">
    <citation type="journal article" date="2019" name="G3 (Bethesda)">
        <title>Hybrid Assembly of the Genome of the Entomopathogenic Nematode Steinernema carpocapsae Identifies the X-Chromosome.</title>
        <authorList>
            <person name="Serra L."/>
            <person name="Macchietto M."/>
            <person name="Macias-Munoz A."/>
            <person name="McGill C.J."/>
            <person name="Rodriguez I.M."/>
            <person name="Rodriguez B."/>
            <person name="Murad R."/>
            <person name="Mortazavi A."/>
        </authorList>
    </citation>
    <scope>NUCLEOTIDE SEQUENCE [LARGE SCALE GENOMIC DNA]</scope>
    <source>
        <strain evidence="7 8">ALL</strain>
    </source>
</reference>
<feature type="region of interest" description="Disordered" evidence="5">
    <location>
        <begin position="1"/>
        <end position="21"/>
    </location>
</feature>
<dbReference type="PANTHER" id="PTHR11142">
    <property type="entry name" value="PSEUDOURIDYLATE SYNTHASE"/>
    <property type="match status" value="1"/>
</dbReference>
<dbReference type="Gene3D" id="3.30.70.580">
    <property type="entry name" value="Pseudouridine synthase I, catalytic domain, N-terminal subdomain"/>
    <property type="match status" value="1"/>
</dbReference>
<comment type="similarity">
    <text evidence="1 4">Belongs to the tRNA pseudouridine synthase TruA family.</text>
</comment>
<reference evidence="7 8" key="1">
    <citation type="journal article" date="2015" name="Genome Biol.">
        <title>Comparative genomics of Steinernema reveals deeply conserved gene regulatory networks.</title>
        <authorList>
            <person name="Dillman A.R."/>
            <person name="Macchietto M."/>
            <person name="Porter C.F."/>
            <person name="Rogers A."/>
            <person name="Williams B."/>
            <person name="Antoshechkin I."/>
            <person name="Lee M.M."/>
            <person name="Goodwin Z."/>
            <person name="Lu X."/>
            <person name="Lewis E.E."/>
            <person name="Goodrich-Blair H."/>
            <person name="Stock S.P."/>
            <person name="Adams B.J."/>
            <person name="Sternberg P.W."/>
            <person name="Mortazavi A."/>
        </authorList>
    </citation>
    <scope>NUCLEOTIDE SEQUENCE [LARGE SCALE GENOMIC DNA]</scope>
    <source>
        <strain evidence="7 8">ALL</strain>
    </source>
</reference>
<dbReference type="PANTHER" id="PTHR11142:SF5">
    <property type="entry name" value="TRNA PSEUDOURIDINE(38_39) SYNTHASE"/>
    <property type="match status" value="1"/>
</dbReference>
<dbReference type="InterPro" id="IPR020094">
    <property type="entry name" value="TruA/RsuA/RluB/E/F_N"/>
</dbReference>
<dbReference type="SUPFAM" id="SSF55120">
    <property type="entry name" value="Pseudouridine synthase"/>
    <property type="match status" value="1"/>
</dbReference>
<dbReference type="GO" id="GO:0005634">
    <property type="term" value="C:nucleus"/>
    <property type="evidence" value="ECO:0007669"/>
    <property type="project" value="TreeGrafter"/>
</dbReference>
<feature type="domain" description="Pseudouridine synthase I TruA alpha/beta" evidence="6">
    <location>
        <begin position="190"/>
        <end position="250"/>
    </location>
</feature>
<evidence type="ECO:0000259" key="6">
    <source>
        <dbReference type="Pfam" id="PF01416"/>
    </source>
</evidence>
<evidence type="ECO:0000313" key="8">
    <source>
        <dbReference type="Proteomes" id="UP000298663"/>
    </source>
</evidence>
<sequence>MTSGKRKQSGTPGAQKEAKKQKKELREFDFVRYPHRRIALQFLYLGWEHDGLVLQRDTQNTVEEHMYRALEKTRLIENRSVADWSRCGRTDKKVSSFRQVAGVTVRSNLAEGSFLKWHPDSDPFSRISGSSREELNFCQMLNGVLPSTIRVLAWAPVDENFNARHKCVLRVYKYWFPLGNLDLELMREGCKRLVGEHDYRNFCWIDKNNARLTMSYVRTIHEASIVVHDTIEEDQKYRMCELTIGGAAFCGI</sequence>
<dbReference type="Gene3D" id="3.30.70.660">
    <property type="entry name" value="Pseudouridine synthase I, catalytic domain, C-terminal subdomain"/>
    <property type="match status" value="1"/>
</dbReference>